<dbReference type="InterPro" id="IPR000866">
    <property type="entry name" value="AhpC/TSA"/>
</dbReference>
<keyword evidence="4 14" id="KW-0575">Peroxidase</keyword>
<dbReference type="PROSITE" id="PS51352">
    <property type="entry name" value="THIOREDOXIN_2"/>
    <property type="match status" value="1"/>
</dbReference>
<keyword evidence="15" id="KW-1185">Reference proteome</keyword>
<dbReference type="CDD" id="cd03017">
    <property type="entry name" value="PRX_BCP"/>
    <property type="match status" value="1"/>
</dbReference>
<evidence type="ECO:0000256" key="9">
    <source>
        <dbReference type="ARBA" id="ARBA00032824"/>
    </source>
</evidence>
<evidence type="ECO:0000256" key="6">
    <source>
        <dbReference type="ARBA" id="ARBA00023002"/>
    </source>
</evidence>
<dbReference type="EC" id="1.11.1.24" evidence="3"/>
<reference evidence="15" key="1">
    <citation type="journal article" date="2019" name="Int. J. Syst. Evol. Microbiol.">
        <title>The Global Catalogue of Microorganisms (GCM) 10K type strain sequencing project: providing services to taxonomists for standard genome sequencing and annotation.</title>
        <authorList>
            <consortium name="The Broad Institute Genomics Platform"/>
            <consortium name="The Broad Institute Genome Sequencing Center for Infectious Disease"/>
            <person name="Wu L."/>
            <person name="Ma J."/>
        </authorList>
    </citation>
    <scope>NUCLEOTIDE SEQUENCE [LARGE SCALE GENOMIC DNA]</scope>
    <source>
        <strain evidence="15">KCTC 52487</strain>
    </source>
</reference>
<dbReference type="PIRSF" id="PIRSF000239">
    <property type="entry name" value="AHPC"/>
    <property type="match status" value="1"/>
</dbReference>
<gene>
    <name evidence="14" type="primary">bcp</name>
    <name evidence="14" type="ORF">ACFOOR_07755</name>
</gene>
<dbReference type="PANTHER" id="PTHR42801">
    <property type="entry name" value="THIOREDOXIN-DEPENDENT PEROXIDE REDUCTASE"/>
    <property type="match status" value="1"/>
</dbReference>
<evidence type="ECO:0000259" key="13">
    <source>
        <dbReference type="PROSITE" id="PS51352"/>
    </source>
</evidence>
<comment type="catalytic activity">
    <reaction evidence="12">
        <text>a hydroperoxide + [thioredoxin]-dithiol = an alcohol + [thioredoxin]-disulfide + H2O</text>
        <dbReference type="Rhea" id="RHEA:62620"/>
        <dbReference type="Rhea" id="RHEA-COMP:10698"/>
        <dbReference type="Rhea" id="RHEA-COMP:10700"/>
        <dbReference type="ChEBI" id="CHEBI:15377"/>
        <dbReference type="ChEBI" id="CHEBI:29950"/>
        <dbReference type="ChEBI" id="CHEBI:30879"/>
        <dbReference type="ChEBI" id="CHEBI:35924"/>
        <dbReference type="ChEBI" id="CHEBI:50058"/>
        <dbReference type="EC" id="1.11.1.24"/>
    </reaction>
</comment>
<dbReference type="InterPro" id="IPR050924">
    <property type="entry name" value="Peroxiredoxin_BCP/PrxQ"/>
</dbReference>
<keyword evidence="7" id="KW-1015">Disulfide bond</keyword>
<protein>
    <recommendedName>
        <fullName evidence="3">thioredoxin-dependent peroxiredoxin</fullName>
        <ecNumber evidence="3">1.11.1.24</ecNumber>
    </recommendedName>
    <alternativeName>
        <fullName evidence="9">Thioredoxin peroxidase</fullName>
    </alternativeName>
    <alternativeName>
        <fullName evidence="11">Thioredoxin-dependent peroxiredoxin Bcp</fullName>
    </alternativeName>
</protein>
<evidence type="ECO:0000256" key="5">
    <source>
        <dbReference type="ARBA" id="ARBA00022862"/>
    </source>
</evidence>
<evidence type="ECO:0000256" key="11">
    <source>
        <dbReference type="ARBA" id="ARBA00042639"/>
    </source>
</evidence>
<comment type="similarity">
    <text evidence="10">Belongs to the peroxiredoxin family. BCP/PrxQ subfamily.</text>
</comment>
<dbReference type="NCBIfam" id="NF006960">
    <property type="entry name" value="PRK09437.1"/>
    <property type="match status" value="1"/>
</dbReference>
<dbReference type="Proteomes" id="UP001595379">
    <property type="component" value="Unassembled WGS sequence"/>
</dbReference>
<accession>A0ABV6ZX33</accession>
<keyword evidence="6 14" id="KW-0560">Oxidoreductase</keyword>
<evidence type="ECO:0000256" key="1">
    <source>
        <dbReference type="ARBA" id="ARBA00003330"/>
    </source>
</evidence>
<evidence type="ECO:0000313" key="14">
    <source>
        <dbReference type="EMBL" id="MFC2925997.1"/>
    </source>
</evidence>
<evidence type="ECO:0000256" key="4">
    <source>
        <dbReference type="ARBA" id="ARBA00022559"/>
    </source>
</evidence>
<comment type="caution">
    <text evidence="14">The sequence shown here is derived from an EMBL/GenBank/DDBJ whole genome shotgun (WGS) entry which is preliminary data.</text>
</comment>
<dbReference type="InterPro" id="IPR036249">
    <property type="entry name" value="Thioredoxin-like_sf"/>
</dbReference>
<dbReference type="GO" id="GO:0140824">
    <property type="term" value="F:thioredoxin-dependent peroxiredoxin activity"/>
    <property type="evidence" value="ECO:0007669"/>
    <property type="project" value="UniProtKB-EC"/>
</dbReference>
<dbReference type="InterPro" id="IPR013766">
    <property type="entry name" value="Thioredoxin_domain"/>
</dbReference>
<keyword evidence="8" id="KW-0676">Redox-active center</keyword>
<dbReference type="Gene3D" id="3.40.30.10">
    <property type="entry name" value="Glutaredoxin"/>
    <property type="match status" value="1"/>
</dbReference>
<dbReference type="Pfam" id="PF00578">
    <property type="entry name" value="AhpC-TSA"/>
    <property type="match status" value="1"/>
</dbReference>
<organism evidence="14 15">
    <name type="scientific">Hyphobacterium vulgare</name>
    <dbReference type="NCBI Taxonomy" id="1736751"/>
    <lineage>
        <taxon>Bacteria</taxon>
        <taxon>Pseudomonadati</taxon>
        <taxon>Pseudomonadota</taxon>
        <taxon>Alphaproteobacteria</taxon>
        <taxon>Maricaulales</taxon>
        <taxon>Maricaulaceae</taxon>
        <taxon>Hyphobacterium</taxon>
    </lineage>
</organism>
<dbReference type="RefSeq" id="WP_343165577.1">
    <property type="nucleotide sequence ID" value="NZ_JBHRSV010000014.1"/>
</dbReference>
<evidence type="ECO:0000256" key="12">
    <source>
        <dbReference type="ARBA" id="ARBA00049091"/>
    </source>
</evidence>
<dbReference type="PANTHER" id="PTHR42801:SF4">
    <property type="entry name" value="AHPC_TSA FAMILY PROTEIN"/>
    <property type="match status" value="1"/>
</dbReference>
<dbReference type="InterPro" id="IPR024706">
    <property type="entry name" value="Peroxiredoxin_AhpC-typ"/>
</dbReference>
<evidence type="ECO:0000256" key="3">
    <source>
        <dbReference type="ARBA" id="ARBA00013017"/>
    </source>
</evidence>
<dbReference type="SUPFAM" id="SSF52833">
    <property type="entry name" value="Thioredoxin-like"/>
    <property type="match status" value="1"/>
</dbReference>
<dbReference type="EMBL" id="JBHRSV010000014">
    <property type="protein sequence ID" value="MFC2925997.1"/>
    <property type="molecule type" value="Genomic_DNA"/>
</dbReference>
<comment type="subunit">
    <text evidence="2">Monomer.</text>
</comment>
<evidence type="ECO:0000313" key="15">
    <source>
        <dbReference type="Proteomes" id="UP001595379"/>
    </source>
</evidence>
<evidence type="ECO:0000256" key="10">
    <source>
        <dbReference type="ARBA" id="ARBA00038489"/>
    </source>
</evidence>
<evidence type="ECO:0000256" key="8">
    <source>
        <dbReference type="ARBA" id="ARBA00023284"/>
    </source>
</evidence>
<feature type="domain" description="Thioredoxin" evidence="13">
    <location>
        <begin position="4"/>
        <end position="156"/>
    </location>
</feature>
<keyword evidence="5" id="KW-0049">Antioxidant</keyword>
<proteinExistence type="inferred from homology"/>
<evidence type="ECO:0000256" key="7">
    <source>
        <dbReference type="ARBA" id="ARBA00023157"/>
    </source>
</evidence>
<evidence type="ECO:0000256" key="2">
    <source>
        <dbReference type="ARBA" id="ARBA00011245"/>
    </source>
</evidence>
<comment type="function">
    <text evidence="1">Thiol-specific peroxidase that catalyzes the reduction of hydrogen peroxide and organic hydroperoxides to water and alcohols, respectively. Plays a role in cell protection against oxidative stress by detoxifying peroxides and as sensor of hydrogen peroxide-mediated signaling events.</text>
</comment>
<name>A0ABV6ZX33_9PROT</name>
<sequence>MSELATGMAAPEFNLPTDEGGEISLSQLKGKIVVLYFYPKDDTPGCTTEAIDFSSRIADFEASDAVVVGISKDSVKKHQNFKAKHDLKVILASDPEGEMIERYGVWVEKAMYGRTYMGIERATFLIGRDGTIRHIWRAVKVKNHAETVLAAVQTLQ</sequence>